<sequence length="90" mass="9677">MLGVSLAPPQPPYQASVFWKEVGTRMETTHPLDQASFPELLELLPPNLRPMLKPSFPGPAPSHDHISLPSTGLASDTVPQVRGSSNHLTG</sequence>
<dbReference type="GeneID" id="5970598"/>
<evidence type="ECO:0000313" key="2">
    <source>
        <dbReference type="EMBL" id="EAT89891.1"/>
    </source>
</evidence>
<proteinExistence type="predicted"/>
<dbReference type="Proteomes" id="UP000001055">
    <property type="component" value="Unassembled WGS sequence"/>
</dbReference>
<feature type="region of interest" description="Disordered" evidence="1">
    <location>
        <begin position="52"/>
        <end position="90"/>
    </location>
</feature>
<dbReference type="InParanoid" id="Q0UYK4"/>
<dbReference type="KEGG" id="pno:SNOG_03160"/>
<feature type="compositionally biased region" description="Polar residues" evidence="1">
    <location>
        <begin position="68"/>
        <end position="90"/>
    </location>
</feature>
<reference evidence="3" key="1">
    <citation type="journal article" date="2007" name="Plant Cell">
        <title>Dothideomycete-plant interactions illuminated by genome sequencing and EST analysis of the wheat pathogen Stagonospora nodorum.</title>
        <authorList>
            <person name="Hane J.K."/>
            <person name="Lowe R.G."/>
            <person name="Solomon P.S."/>
            <person name="Tan K.C."/>
            <person name="Schoch C.L."/>
            <person name="Spatafora J.W."/>
            <person name="Crous P.W."/>
            <person name="Kodira C."/>
            <person name="Birren B.W."/>
            <person name="Galagan J.E."/>
            <person name="Torriani S.F."/>
            <person name="McDonald B.A."/>
            <person name="Oliver R.P."/>
        </authorList>
    </citation>
    <scope>NUCLEOTIDE SEQUENCE [LARGE SCALE GENOMIC DNA]</scope>
    <source>
        <strain evidence="3">SN15 / ATCC MYA-4574 / FGSC 10173</strain>
    </source>
</reference>
<dbReference type="EMBL" id="CH445328">
    <property type="protein sequence ID" value="EAT89891.1"/>
    <property type="molecule type" value="Genomic_DNA"/>
</dbReference>
<organism evidence="2 3">
    <name type="scientific">Phaeosphaeria nodorum (strain SN15 / ATCC MYA-4574 / FGSC 10173)</name>
    <name type="common">Glume blotch fungus</name>
    <name type="synonym">Parastagonospora nodorum</name>
    <dbReference type="NCBI Taxonomy" id="321614"/>
    <lineage>
        <taxon>Eukaryota</taxon>
        <taxon>Fungi</taxon>
        <taxon>Dikarya</taxon>
        <taxon>Ascomycota</taxon>
        <taxon>Pezizomycotina</taxon>
        <taxon>Dothideomycetes</taxon>
        <taxon>Pleosporomycetidae</taxon>
        <taxon>Pleosporales</taxon>
        <taxon>Pleosporineae</taxon>
        <taxon>Phaeosphaeriaceae</taxon>
        <taxon>Parastagonospora</taxon>
    </lineage>
</organism>
<gene>
    <name evidence="2" type="ORF">SNOG_03160</name>
</gene>
<protein>
    <submittedName>
        <fullName evidence="2">Uncharacterized protein</fullName>
    </submittedName>
</protein>
<dbReference type="HOGENOM" id="CLU_2441606_0_0_1"/>
<evidence type="ECO:0000313" key="3">
    <source>
        <dbReference type="Proteomes" id="UP000001055"/>
    </source>
</evidence>
<evidence type="ECO:0000256" key="1">
    <source>
        <dbReference type="SAM" id="MobiDB-lite"/>
    </source>
</evidence>
<dbReference type="AlphaFoldDB" id="Q0UYK4"/>
<name>Q0UYK4_PHANO</name>
<accession>Q0UYK4</accession>
<dbReference type="RefSeq" id="XP_001793741.1">
    <property type="nucleotide sequence ID" value="XM_001793689.1"/>
</dbReference>